<dbReference type="GO" id="GO:0016020">
    <property type="term" value="C:membrane"/>
    <property type="evidence" value="ECO:0007669"/>
    <property type="project" value="InterPro"/>
</dbReference>
<dbReference type="AlphaFoldDB" id="A0A3B0SH20"/>
<feature type="transmembrane region" description="Helical" evidence="2">
    <location>
        <begin position="35"/>
        <end position="54"/>
    </location>
</feature>
<feature type="region of interest" description="Disordered" evidence="1">
    <location>
        <begin position="143"/>
        <end position="172"/>
    </location>
</feature>
<feature type="transmembrane region" description="Helical" evidence="2">
    <location>
        <begin position="185"/>
        <end position="207"/>
    </location>
</feature>
<accession>A0A3B0SH20</accession>
<dbReference type="EMBL" id="UOEE01000206">
    <property type="protein sequence ID" value="VAV95573.1"/>
    <property type="molecule type" value="Genomic_DNA"/>
</dbReference>
<feature type="transmembrane region" description="Helical" evidence="2">
    <location>
        <begin position="92"/>
        <end position="111"/>
    </location>
</feature>
<protein>
    <recommendedName>
        <fullName evidence="4">DUF805 domain-containing protein</fullName>
    </recommendedName>
</protein>
<sequence length="224" mass="24732">MSEHRQHSSLFANTNWLEQFFWPFGRTSAAQFGRGWLMVVILQIISVVIGLILINSKINTVGFALVFGGLGIGTWVVGILHIRRLHDRGYSGWLAFFVYLPLIVAMPTLMLPSQQEMMAKMAAVAAQTSNIAKSDKTIKATKNTNRQARKVALQRSRGQRRRSGGQGGSGPGGALQDMSVAFQKATVLTSSFLVLALFTSLFSLLGIHRMRSQPTRNRWGDPVD</sequence>
<proteinExistence type="predicted"/>
<keyword evidence="2" id="KW-0472">Membrane</keyword>
<keyword evidence="2" id="KW-1133">Transmembrane helix</keyword>
<keyword evidence="2" id="KW-0812">Transmembrane</keyword>
<dbReference type="Pfam" id="PF05656">
    <property type="entry name" value="DUF805"/>
    <property type="match status" value="1"/>
</dbReference>
<gene>
    <name evidence="3" type="ORF">MNBD_ALPHA06-40</name>
</gene>
<reference evidence="3" key="1">
    <citation type="submission" date="2018-06" db="EMBL/GenBank/DDBJ databases">
        <authorList>
            <person name="Zhirakovskaya E."/>
        </authorList>
    </citation>
    <scope>NUCLEOTIDE SEQUENCE</scope>
</reference>
<dbReference type="InterPro" id="IPR008523">
    <property type="entry name" value="DUF805"/>
</dbReference>
<feature type="transmembrane region" description="Helical" evidence="2">
    <location>
        <begin position="60"/>
        <end position="80"/>
    </location>
</feature>
<evidence type="ECO:0008006" key="4">
    <source>
        <dbReference type="Google" id="ProtNLM"/>
    </source>
</evidence>
<organism evidence="3">
    <name type="scientific">hydrothermal vent metagenome</name>
    <dbReference type="NCBI Taxonomy" id="652676"/>
    <lineage>
        <taxon>unclassified sequences</taxon>
        <taxon>metagenomes</taxon>
        <taxon>ecological metagenomes</taxon>
    </lineage>
</organism>
<evidence type="ECO:0000313" key="3">
    <source>
        <dbReference type="EMBL" id="VAV95573.1"/>
    </source>
</evidence>
<evidence type="ECO:0000256" key="2">
    <source>
        <dbReference type="SAM" id="Phobius"/>
    </source>
</evidence>
<name>A0A3B0SH20_9ZZZZ</name>
<evidence type="ECO:0000256" key="1">
    <source>
        <dbReference type="SAM" id="MobiDB-lite"/>
    </source>
</evidence>